<reference evidence="2 3" key="1">
    <citation type="submission" date="2020-08" db="EMBL/GenBank/DDBJ databases">
        <title>Genomic Encyclopedia of Type Strains, Phase IV (KMG-IV): sequencing the most valuable type-strain genomes for metagenomic binning, comparative biology and taxonomic classification.</title>
        <authorList>
            <person name="Goeker M."/>
        </authorList>
    </citation>
    <scope>NUCLEOTIDE SEQUENCE [LARGE SCALE GENOMIC DNA]</scope>
    <source>
        <strain evidence="2 3">DSM 26963</strain>
    </source>
</reference>
<organism evidence="2 3">
    <name type="scientific">Faecalicoccus acidiformans</name>
    <dbReference type="NCBI Taxonomy" id="915173"/>
    <lineage>
        <taxon>Bacteria</taxon>
        <taxon>Bacillati</taxon>
        <taxon>Bacillota</taxon>
        <taxon>Erysipelotrichia</taxon>
        <taxon>Erysipelotrichales</taxon>
        <taxon>Erysipelotrichaceae</taxon>
        <taxon>Faecalicoccus</taxon>
    </lineage>
</organism>
<dbReference type="AlphaFoldDB" id="A0A7W8D2S1"/>
<proteinExistence type="predicted"/>
<dbReference type="GO" id="GO:0016757">
    <property type="term" value="F:glycosyltransferase activity"/>
    <property type="evidence" value="ECO:0007669"/>
    <property type="project" value="UniProtKB-KW"/>
</dbReference>
<evidence type="ECO:0000259" key="1">
    <source>
        <dbReference type="Pfam" id="PF00535"/>
    </source>
</evidence>
<evidence type="ECO:0000313" key="3">
    <source>
        <dbReference type="Proteomes" id="UP000521313"/>
    </source>
</evidence>
<dbReference type="PANTHER" id="PTHR43179:SF7">
    <property type="entry name" value="RHAMNOSYLTRANSFERASE WBBL"/>
    <property type="match status" value="1"/>
</dbReference>
<protein>
    <submittedName>
        <fullName evidence="2">GT2 family glycosyltransferase</fullName>
    </submittedName>
</protein>
<dbReference type="InterPro" id="IPR029044">
    <property type="entry name" value="Nucleotide-diphossugar_trans"/>
</dbReference>
<dbReference type="CDD" id="cd04186">
    <property type="entry name" value="GT_2_like_c"/>
    <property type="match status" value="1"/>
</dbReference>
<feature type="domain" description="Glycosyltransferase 2-like" evidence="1">
    <location>
        <begin position="559"/>
        <end position="683"/>
    </location>
</feature>
<dbReference type="CDD" id="cd04184">
    <property type="entry name" value="GT2_RfbC_Mx_like"/>
    <property type="match status" value="1"/>
</dbReference>
<name>A0A7W8D2S1_9FIRM</name>
<sequence>MLFFHNIGDNEIVCYIDRVQLKNTYIEQSFYIYGWAFHSGGKEIQYDIQLDGVSVPFEMNGVLRADVEEKYSKYLRNSRVGFVLSVKFQTLPKSIQFFAEAEGQRKKILDYNEKKILEIEEADLIDSYIDYFKCGDNNELIVTGWAYSLEGKNINYKLFDQDGQEIEFKLQKMSRADTVVLKKLSLSQKYCGFQIKFKGDKKQTYILEFDDGEHKRQEKLFMSAGLSVKTFKNYLSYLEPSNLNKSKKFIDEYGMKRFLKRLSLGPNAGDIRYQFWFEDHKATEATLEKQRNTSLSYNPKISIIVATFNTKDTYLKDMIETVIAQTYINWELCIADGSSTDAVENYIREHYSEEKRIKFKKLDKNYGISGNMNGALEMAEGDYIALYDHDDMLTPDCLFEFVSSMQEVHHDCLYSDEDKFDDALKIYTDPHFKPDFSIDLLRSHNYITHFFAVKKSIVDEVGGMRPEYDGSQDYDFIFRCIEKSKSIYHVPKILYHWRMHPASTAQDPASKMYCYDAGKRAIEAHLKRCGVEGSVTMLDAPLYGMYHVRYKIIGNPLISVIIPNKDETETLKTCIESLEKINVYKNIEIIVVENNSTTPEIFEYYHEVEDKYQNVRVITWKDEFNYSAINNFAVTFAKGEYLLFLNNDVEIINEDAIEELLGCAQRKEVGAVGAKLLYPDNTVQHAGVVVGYKGYATHAYTEIDRDDFGHMGRPRVSSNYSAVTAACLMVRKEIYDKVDGFDEQFKVACNDVDFCLKIRKLGLFNVFNAFSLWHHFESKTRGYEDTPEKLERFNNEIKKFQEKWPDILKNGDPFHNINFNLDKGPFKLY</sequence>
<keyword evidence="2" id="KW-0808">Transferase</keyword>
<gene>
    <name evidence="2" type="ORF">HNQ43_001075</name>
</gene>
<dbReference type="PANTHER" id="PTHR43179">
    <property type="entry name" value="RHAMNOSYLTRANSFERASE WBBL"/>
    <property type="match status" value="1"/>
</dbReference>
<comment type="caution">
    <text evidence="2">The sequence shown here is derived from an EMBL/GenBank/DDBJ whole genome shotgun (WGS) entry which is preliminary data.</text>
</comment>
<accession>A0A7W8D2S1</accession>
<dbReference type="SUPFAM" id="SSF53448">
    <property type="entry name" value="Nucleotide-diphospho-sugar transferases"/>
    <property type="match status" value="2"/>
</dbReference>
<dbReference type="Proteomes" id="UP000521313">
    <property type="component" value="Unassembled WGS sequence"/>
</dbReference>
<dbReference type="EMBL" id="JACHHD010000009">
    <property type="protein sequence ID" value="MBB5185027.1"/>
    <property type="molecule type" value="Genomic_DNA"/>
</dbReference>
<dbReference type="RefSeq" id="WP_183375527.1">
    <property type="nucleotide sequence ID" value="NZ_JACHHD010000009.1"/>
</dbReference>
<dbReference type="Gene3D" id="3.90.550.10">
    <property type="entry name" value="Spore Coat Polysaccharide Biosynthesis Protein SpsA, Chain A"/>
    <property type="match status" value="2"/>
</dbReference>
<evidence type="ECO:0000313" key="2">
    <source>
        <dbReference type="EMBL" id="MBB5185027.1"/>
    </source>
</evidence>
<dbReference type="InterPro" id="IPR001173">
    <property type="entry name" value="Glyco_trans_2-like"/>
</dbReference>
<dbReference type="Pfam" id="PF00535">
    <property type="entry name" value="Glycos_transf_2"/>
    <property type="match status" value="2"/>
</dbReference>
<feature type="domain" description="Glycosyltransferase 2-like" evidence="1">
    <location>
        <begin position="302"/>
        <end position="461"/>
    </location>
</feature>